<keyword evidence="3 8" id="KW-0408">Iron</keyword>
<dbReference type="Gene3D" id="3.40.50.1400">
    <property type="match status" value="3"/>
</dbReference>
<dbReference type="GO" id="GO:0009507">
    <property type="term" value="C:chloroplast"/>
    <property type="evidence" value="ECO:0007669"/>
    <property type="project" value="UniProtKB-SubCell"/>
</dbReference>
<dbReference type="PROSITE" id="PS00534">
    <property type="entry name" value="FERROCHELATASE"/>
    <property type="match status" value="1"/>
</dbReference>
<keyword evidence="8" id="KW-0934">Plastid</keyword>
<dbReference type="EMBL" id="QPKB01000008">
    <property type="protein sequence ID" value="RWR90291.1"/>
    <property type="molecule type" value="Genomic_DNA"/>
</dbReference>
<dbReference type="CDD" id="cd03411">
    <property type="entry name" value="Ferrochelatase_N"/>
    <property type="match status" value="1"/>
</dbReference>
<comment type="similarity">
    <text evidence="2 8">Belongs to the ferrochelatase family.</text>
</comment>
<comment type="function">
    <text evidence="8">Catalyzes the ferrous insertion into protoporphyrin IX.</text>
</comment>
<dbReference type="InterPro" id="IPR033659">
    <property type="entry name" value="Ferrochelatase_N"/>
</dbReference>
<keyword evidence="4 8" id="KW-0350">Heme biosynthesis</keyword>
<dbReference type="SUPFAM" id="SSF53800">
    <property type="entry name" value="Chelatase"/>
    <property type="match status" value="1"/>
</dbReference>
<evidence type="ECO:0000256" key="5">
    <source>
        <dbReference type="ARBA" id="ARBA00023239"/>
    </source>
</evidence>
<protein>
    <recommendedName>
        <fullName evidence="8">Ferrochelatase</fullName>
        <ecNumber evidence="8">4.98.1.1</ecNumber>
    </recommendedName>
</protein>
<dbReference type="PANTHER" id="PTHR11108">
    <property type="entry name" value="FERROCHELATASE"/>
    <property type="match status" value="1"/>
</dbReference>
<keyword evidence="6 8" id="KW-0627">Porphyrin biosynthesis</keyword>
<dbReference type="Proteomes" id="UP000283530">
    <property type="component" value="Unassembled WGS sequence"/>
</dbReference>
<accession>A0A3S3QTM1</accession>
<dbReference type="CDD" id="cd00419">
    <property type="entry name" value="Ferrochelatase_C"/>
    <property type="match status" value="1"/>
</dbReference>
<dbReference type="InterPro" id="IPR033644">
    <property type="entry name" value="Ferrochelatase_C"/>
</dbReference>
<dbReference type="UniPathway" id="UPA00252">
    <property type="reaction ID" value="UER00325"/>
</dbReference>
<gene>
    <name evidence="9" type="ORF">CKAN_01937900</name>
</gene>
<dbReference type="GO" id="GO:0004325">
    <property type="term" value="F:ferrochelatase activity"/>
    <property type="evidence" value="ECO:0007669"/>
    <property type="project" value="UniProtKB-UniRule"/>
</dbReference>
<dbReference type="InterPro" id="IPR019772">
    <property type="entry name" value="Ferrochelatase_AS"/>
</dbReference>
<dbReference type="EC" id="4.98.1.1" evidence="8"/>
<name>A0A3S3QTM1_9MAGN</name>
<evidence type="ECO:0000256" key="6">
    <source>
        <dbReference type="ARBA" id="ARBA00023244"/>
    </source>
</evidence>
<evidence type="ECO:0000256" key="7">
    <source>
        <dbReference type="ARBA" id="ARBA00049380"/>
    </source>
</evidence>
<evidence type="ECO:0000313" key="10">
    <source>
        <dbReference type="Proteomes" id="UP000283530"/>
    </source>
</evidence>
<dbReference type="Pfam" id="PF00762">
    <property type="entry name" value="Ferrochelatase"/>
    <property type="match status" value="2"/>
</dbReference>
<dbReference type="OrthoDB" id="1323at2759"/>
<keyword evidence="5 8" id="KW-0456">Lyase</keyword>
<dbReference type="InterPro" id="IPR001015">
    <property type="entry name" value="Ferrochelatase"/>
</dbReference>
<dbReference type="STRING" id="337451.A0A3S3QTM1"/>
<dbReference type="GO" id="GO:0006783">
    <property type="term" value="P:heme biosynthetic process"/>
    <property type="evidence" value="ECO:0007669"/>
    <property type="project" value="UniProtKB-UniRule"/>
</dbReference>
<comment type="catalytic activity">
    <reaction evidence="7 8">
        <text>heme b + 2 H(+) = protoporphyrin IX + Fe(2+)</text>
        <dbReference type="Rhea" id="RHEA:22584"/>
        <dbReference type="ChEBI" id="CHEBI:15378"/>
        <dbReference type="ChEBI" id="CHEBI:29033"/>
        <dbReference type="ChEBI" id="CHEBI:57306"/>
        <dbReference type="ChEBI" id="CHEBI:60344"/>
        <dbReference type="EC" id="4.98.1.1"/>
    </reaction>
</comment>
<dbReference type="AlphaFoldDB" id="A0A3S3QTM1"/>
<dbReference type="HAMAP" id="MF_00323">
    <property type="entry name" value="Ferrochelatase"/>
    <property type="match status" value="1"/>
</dbReference>
<evidence type="ECO:0000256" key="2">
    <source>
        <dbReference type="ARBA" id="ARBA00007718"/>
    </source>
</evidence>
<evidence type="ECO:0000256" key="1">
    <source>
        <dbReference type="ARBA" id="ARBA00004943"/>
    </source>
</evidence>
<sequence>MGVEVLALSLPSPASQWERLSSSHQASTCGVIEMGSVQCRVSSFTKQASLPLRLLPPPTRTGQMIHHYCGAQMEAWVRSCLPKNNLASRCNSRWIEPAFSVWKQPFKKHSSSLGALITSKTQEESSKSLVGEEKVGVLLLNLGGPETLEDVQPFLFNLFADPAEELRKSLIAKNVPAEVYVGMRYWHPFTEEAIEQIKRDGITKLVVLPLYPQFSISTSGSSLRLLESIFKEDEYLVNMQHTVIPSWYQREGYIKAMANLIEKELQKFENPEKVMIFFSAHGVPLAYVEEAGDPYKAEMEECVDLIMEELEKRRILNPYTLAYQSRVGPVEWLKPYTDEIIVELGQKGIRSLLAVPISFVSEHIETLEEIDVEYKELALKSGIEKWGRVPALGCEPTFISDLADAVIESLPYVGAMAVSNLEARQSLVPLGSVEELLAVYDSQRRELPPPVTMWEWGWTKSAETWNGRAAMLAVLVLLVLEVTTGEGFLHQWGILPLFH</sequence>
<keyword evidence="8" id="KW-0150">Chloroplast</keyword>
<dbReference type="FunFam" id="3.40.50.1400:FF:000005">
    <property type="entry name" value="Ferrochelatase"/>
    <property type="match status" value="1"/>
</dbReference>
<comment type="subcellular location">
    <subcellularLocation>
        <location evidence="8">Plastid</location>
        <location evidence="8">Chloroplast</location>
    </subcellularLocation>
</comment>
<comment type="pathway">
    <text evidence="1 8">Porphyrin-containing compound metabolism; protoheme biosynthesis; protoheme from protoporphyrin-IX: step 1/1.</text>
</comment>
<comment type="caution">
    <text evidence="9">The sequence shown here is derived from an EMBL/GenBank/DDBJ whole genome shotgun (WGS) entry which is preliminary data.</text>
</comment>
<reference evidence="9 10" key="1">
    <citation type="journal article" date="2019" name="Nat. Plants">
        <title>Stout camphor tree genome fills gaps in understanding of flowering plant genome evolution.</title>
        <authorList>
            <person name="Chaw S.M."/>
            <person name="Liu Y.C."/>
            <person name="Wu Y.W."/>
            <person name="Wang H.Y."/>
            <person name="Lin C.I."/>
            <person name="Wu C.S."/>
            <person name="Ke H.M."/>
            <person name="Chang L.Y."/>
            <person name="Hsu C.Y."/>
            <person name="Yang H.T."/>
            <person name="Sudianto E."/>
            <person name="Hsu M.H."/>
            <person name="Wu K.P."/>
            <person name="Wang L.N."/>
            <person name="Leebens-Mack J.H."/>
            <person name="Tsai I.J."/>
        </authorList>
    </citation>
    <scope>NUCLEOTIDE SEQUENCE [LARGE SCALE GENOMIC DNA]</scope>
    <source>
        <strain evidence="10">cv. Chaw 1501</strain>
        <tissue evidence="9">Young leaves</tissue>
    </source>
</reference>
<evidence type="ECO:0000256" key="3">
    <source>
        <dbReference type="ARBA" id="ARBA00023004"/>
    </source>
</evidence>
<evidence type="ECO:0000256" key="4">
    <source>
        <dbReference type="ARBA" id="ARBA00023133"/>
    </source>
</evidence>
<keyword evidence="10" id="KW-1185">Reference proteome</keyword>
<organism evidence="9 10">
    <name type="scientific">Cinnamomum micranthum f. kanehirae</name>
    <dbReference type="NCBI Taxonomy" id="337451"/>
    <lineage>
        <taxon>Eukaryota</taxon>
        <taxon>Viridiplantae</taxon>
        <taxon>Streptophyta</taxon>
        <taxon>Embryophyta</taxon>
        <taxon>Tracheophyta</taxon>
        <taxon>Spermatophyta</taxon>
        <taxon>Magnoliopsida</taxon>
        <taxon>Magnoliidae</taxon>
        <taxon>Laurales</taxon>
        <taxon>Lauraceae</taxon>
        <taxon>Cinnamomum</taxon>
    </lineage>
</organism>
<dbReference type="PANTHER" id="PTHR11108:SF1">
    <property type="entry name" value="FERROCHELATASE, MITOCHONDRIAL"/>
    <property type="match status" value="1"/>
</dbReference>
<dbReference type="SUPFAM" id="SSF103511">
    <property type="entry name" value="Chlorophyll a-b binding protein"/>
    <property type="match status" value="1"/>
</dbReference>
<evidence type="ECO:0000256" key="8">
    <source>
        <dbReference type="RuleBase" id="RU000607"/>
    </source>
</evidence>
<dbReference type="GO" id="GO:0005739">
    <property type="term" value="C:mitochondrion"/>
    <property type="evidence" value="ECO:0007669"/>
    <property type="project" value="TreeGrafter"/>
</dbReference>
<proteinExistence type="inferred from homology"/>
<dbReference type="NCBIfam" id="TIGR00109">
    <property type="entry name" value="hemH"/>
    <property type="match status" value="1"/>
</dbReference>
<evidence type="ECO:0000313" key="9">
    <source>
        <dbReference type="EMBL" id="RWR90291.1"/>
    </source>
</evidence>